<protein>
    <submittedName>
        <fullName evidence="8">Predicted mitochondrial cholesterol transporter</fullName>
    </submittedName>
</protein>
<dbReference type="InterPro" id="IPR007277">
    <property type="entry name" value="Svp26/Tex261"/>
</dbReference>
<evidence type="ECO:0000256" key="7">
    <source>
        <dbReference type="SAM" id="Phobius"/>
    </source>
</evidence>
<dbReference type="AlphaFoldDB" id="A0A0F7SV00"/>
<feature type="transmembrane region" description="Helical" evidence="7">
    <location>
        <begin position="96"/>
        <end position="115"/>
    </location>
</feature>
<evidence type="ECO:0000256" key="5">
    <source>
        <dbReference type="ARBA" id="ARBA00023136"/>
    </source>
</evidence>
<dbReference type="EMBL" id="LN483166">
    <property type="protein sequence ID" value="CED84574.1"/>
    <property type="molecule type" value="Genomic_DNA"/>
</dbReference>
<feature type="transmembrane region" description="Helical" evidence="7">
    <location>
        <begin position="43"/>
        <end position="61"/>
    </location>
</feature>
<dbReference type="GO" id="GO:0006888">
    <property type="term" value="P:endoplasmic reticulum to Golgi vesicle-mediated transport"/>
    <property type="evidence" value="ECO:0007669"/>
    <property type="project" value="InterPro"/>
</dbReference>
<feature type="compositionally biased region" description="Polar residues" evidence="6">
    <location>
        <begin position="277"/>
        <end position="287"/>
    </location>
</feature>
<proteinExistence type="inferred from homology"/>
<evidence type="ECO:0000256" key="2">
    <source>
        <dbReference type="ARBA" id="ARBA00008096"/>
    </source>
</evidence>
<feature type="region of interest" description="Disordered" evidence="6">
    <location>
        <begin position="356"/>
        <end position="399"/>
    </location>
</feature>
<feature type="transmembrane region" description="Helical" evidence="7">
    <location>
        <begin position="6"/>
        <end position="31"/>
    </location>
</feature>
<organism evidence="8">
    <name type="scientific">Phaffia rhodozyma</name>
    <name type="common">Yeast</name>
    <name type="synonym">Xanthophyllomyces dendrorhous</name>
    <dbReference type="NCBI Taxonomy" id="264483"/>
    <lineage>
        <taxon>Eukaryota</taxon>
        <taxon>Fungi</taxon>
        <taxon>Dikarya</taxon>
        <taxon>Basidiomycota</taxon>
        <taxon>Agaricomycotina</taxon>
        <taxon>Tremellomycetes</taxon>
        <taxon>Cystofilobasidiales</taxon>
        <taxon>Mrakiaceae</taxon>
        <taxon>Phaffia</taxon>
    </lineage>
</organism>
<dbReference type="PANTHER" id="PTHR13144">
    <property type="entry name" value="TEX261 PROTEIN"/>
    <property type="match status" value="1"/>
</dbReference>
<dbReference type="PANTHER" id="PTHR13144:SF0">
    <property type="entry name" value="PROTEIN TEX261"/>
    <property type="match status" value="1"/>
</dbReference>
<feature type="region of interest" description="Disordered" evidence="6">
    <location>
        <begin position="221"/>
        <end position="287"/>
    </location>
</feature>
<dbReference type="GO" id="GO:0030134">
    <property type="term" value="C:COPII-coated ER to Golgi transport vesicle"/>
    <property type="evidence" value="ECO:0007669"/>
    <property type="project" value="TreeGrafter"/>
</dbReference>
<feature type="transmembrane region" description="Helical" evidence="7">
    <location>
        <begin position="151"/>
        <end position="169"/>
    </location>
</feature>
<evidence type="ECO:0000313" key="8">
    <source>
        <dbReference type="EMBL" id="CED84574.1"/>
    </source>
</evidence>
<dbReference type="GO" id="GO:0000139">
    <property type="term" value="C:Golgi membrane"/>
    <property type="evidence" value="ECO:0007669"/>
    <property type="project" value="TreeGrafter"/>
</dbReference>
<feature type="compositionally biased region" description="Low complexity" evidence="6">
    <location>
        <begin position="236"/>
        <end position="276"/>
    </location>
</feature>
<dbReference type="GO" id="GO:0097020">
    <property type="term" value="F:COPII receptor activity"/>
    <property type="evidence" value="ECO:0007669"/>
    <property type="project" value="InterPro"/>
</dbReference>
<evidence type="ECO:0000256" key="6">
    <source>
        <dbReference type="SAM" id="MobiDB-lite"/>
    </source>
</evidence>
<reference evidence="8" key="1">
    <citation type="submission" date="2014-08" db="EMBL/GenBank/DDBJ databases">
        <authorList>
            <person name="Sharma Rahul"/>
            <person name="Thines Marco"/>
        </authorList>
    </citation>
    <scope>NUCLEOTIDE SEQUENCE</scope>
</reference>
<feature type="compositionally biased region" description="Low complexity" evidence="6">
    <location>
        <begin position="363"/>
        <end position="372"/>
    </location>
</feature>
<comment type="similarity">
    <text evidence="2">Belongs to the SVP26 family.</text>
</comment>
<dbReference type="Pfam" id="PF04148">
    <property type="entry name" value="Erv26"/>
    <property type="match status" value="1"/>
</dbReference>
<feature type="region of interest" description="Disordered" evidence="6">
    <location>
        <begin position="321"/>
        <end position="340"/>
    </location>
</feature>
<accession>A0A0F7SV00</accession>
<keyword evidence="4 7" id="KW-1133">Transmembrane helix</keyword>
<evidence type="ECO:0000256" key="1">
    <source>
        <dbReference type="ARBA" id="ARBA00004141"/>
    </source>
</evidence>
<evidence type="ECO:0000256" key="4">
    <source>
        <dbReference type="ARBA" id="ARBA00022989"/>
    </source>
</evidence>
<name>A0A0F7SV00_PHARH</name>
<keyword evidence="3 7" id="KW-0812">Transmembrane</keyword>
<feature type="transmembrane region" description="Helical" evidence="7">
    <location>
        <begin position="67"/>
        <end position="84"/>
    </location>
</feature>
<dbReference type="GO" id="GO:0005789">
    <property type="term" value="C:endoplasmic reticulum membrane"/>
    <property type="evidence" value="ECO:0007669"/>
    <property type="project" value="TreeGrafter"/>
</dbReference>
<evidence type="ECO:0000256" key="3">
    <source>
        <dbReference type="ARBA" id="ARBA00022692"/>
    </source>
</evidence>
<comment type="subcellular location">
    <subcellularLocation>
        <location evidence="1">Membrane</location>
        <topology evidence="1">Multi-pass membrane protein</topology>
    </subcellularLocation>
</comment>
<sequence>MGFLWVLTACTCLVTALFCLFALGAGLLWLADMLEHNPKASRRWGRTLTYTVISAHVLLYLVDSYPLKLILLSIVAHLVYLRIITLIPTPSLASPGITLILGVILLPVTHLSWYYHFLEAQSKELKIRPVYGKAARLERAAEVRYDGLERFTFYVVAVWAVPFFVFLSLNSTPGGANPITSKEPSSSAFTLPPPSKSILSSFLSRFFPRKYFERELDPTEGLLSPHSGLDPNNQASLSSSQQPSSPRSSLQSTSYRKPPSFLSASSSPMTASVSQPTAGGSNSASHVTQRMYAPRGFDAGNPSSTLSPRFKTGVLYDPNEEVRAEDEQEGIRSGAGGGGTLLRRTASATGIAQMSYPTNSMEGGSSSSSGPGFPSGGRFGTPMRSATLMGTFPRASENI</sequence>
<keyword evidence="5 7" id="KW-0472">Membrane</keyword>